<evidence type="ECO:0000259" key="13">
    <source>
        <dbReference type="PROSITE" id="PS51015"/>
    </source>
</evidence>
<evidence type="ECO:0000256" key="7">
    <source>
        <dbReference type="ARBA" id="ARBA00023242"/>
    </source>
</evidence>
<dbReference type="InterPro" id="IPR051357">
    <property type="entry name" value="H3K9_HMTase_SUVAR3-9"/>
</dbReference>
<dbReference type="AlphaFoldDB" id="A0ABD1FKW9"/>
<feature type="domain" description="SET" evidence="10">
    <location>
        <begin position="1073"/>
        <end position="1208"/>
    </location>
</feature>
<comment type="caution">
    <text evidence="14">The sequence shown here is derived from an EMBL/GenBank/DDBJ whole genome shotgun (WGS) entry which is preliminary data.</text>
</comment>
<gene>
    <name evidence="14" type="ORF">AAHA92_32480</name>
</gene>
<feature type="region of interest" description="Disordered" evidence="9">
    <location>
        <begin position="82"/>
        <end position="108"/>
    </location>
</feature>
<feature type="region of interest" description="Disordered" evidence="9">
    <location>
        <begin position="1"/>
        <end position="47"/>
    </location>
</feature>
<keyword evidence="7 8" id="KW-0539">Nucleus</keyword>
<dbReference type="GO" id="GO:0005634">
    <property type="term" value="C:nucleus"/>
    <property type="evidence" value="ECO:0007669"/>
    <property type="project" value="UniProtKB-SubCell"/>
</dbReference>
<evidence type="ECO:0000313" key="15">
    <source>
        <dbReference type="Proteomes" id="UP001567538"/>
    </source>
</evidence>
<dbReference type="PANTHER" id="PTHR45660:SF46">
    <property type="entry name" value="HISTONE-LYSINE N-METHYLTRANSFERASE, H3 LYSINE-9 SPECIFIC SUVH6"/>
    <property type="match status" value="1"/>
</dbReference>
<dbReference type="SMART" id="SM00468">
    <property type="entry name" value="PreSET"/>
    <property type="match status" value="1"/>
</dbReference>
<protein>
    <submittedName>
        <fullName evidence="14">[histone H3]-lysine(4) N-trimethyltransferase</fullName>
        <ecNumber evidence="14">2.1.1.354</ecNumber>
    </submittedName>
</protein>
<evidence type="ECO:0000256" key="2">
    <source>
        <dbReference type="ARBA" id="ARBA00022454"/>
    </source>
</evidence>
<accession>A0ABD1FKW9</accession>
<feature type="region of interest" description="Disordered" evidence="9">
    <location>
        <begin position="419"/>
        <end position="438"/>
    </location>
</feature>
<evidence type="ECO:0000259" key="10">
    <source>
        <dbReference type="PROSITE" id="PS50280"/>
    </source>
</evidence>
<evidence type="ECO:0000256" key="1">
    <source>
        <dbReference type="ARBA" id="ARBA00004286"/>
    </source>
</evidence>
<dbReference type="SMART" id="SM00466">
    <property type="entry name" value="SRA"/>
    <property type="match status" value="1"/>
</dbReference>
<dbReference type="Pfam" id="PF00856">
    <property type="entry name" value="SET"/>
    <property type="match status" value="1"/>
</dbReference>
<sequence>MVSCSNGSLPNEVSNKRPLENGGMPKYKPRKVSSVRDFPPRCGPNAVPVNSRPEEAFCSKVAGSRDAQGAVNLELTNTMLECQSREEVSSPTSSTPRHHAGGNGSIDAPMTETFDTLMKKAKENVAFSMKLVKEIGSVGTKITDDDQSHRQQAVYNPVEIERDKQLGTYVGNVETTVINSVMDEVQEVMLESDLVGVDIVKDINTLDQSGDRSLLEELKEDIGVSSFPKSSIEVTKSLGDPLEFSSICGSIQPGTSIRQRDKYRPRRVSAVRDFPPHCGINVSLLIEKEKGVAGLGKDSLNKTEEVELTPEAIMSTDASEREITSEMPMAFKECLDGLYNVSVEIEESGTLNGSAGRELLGEMTVATAEGDMMGFEEYNRDLQHVITETNGASPGSDSMSKAKALVNTRIEDVGGSVGKEVATFSPDRNDKDMAPHSDITSRNEVNREVVHGLMAAPYCPWRKSKASLNSPNGGTDGLKRRKQNVSLQKKPEAYTLNTNVEANSSGYPSPKNKRPVSHDRDKTHGKSTFINEGDHHAGHKGIHEATPISMFKADVDSSDNDSVEPIRKNVVDCSPGDSDQGMNLHNAFGSKDVVDKEVVHGLTAAPNCPWKKEKTIVNSNGRTSGAKKRKPNLSWRQKFKAVAIKSKPEMKSPGLSSKKKNKVHMSNDVNEGPDTSALGDDGDFATNSSVSRNLEEFEISFPRFGPKSSGHGDDRNRVRETLRLFNASCRKLLQREEEEEEEEEGNLVEGGEEGRSKQSGRKVRRIDLMASQALKTNGKYVNTTKRIGAVPGVEVGDEFQYRVELAVVGIHFPFQSGIDSMKVDELLLATSIVTSGAYQDDAENADVLRYCGQGGNVIGKSKQPEDQKLERGNLALKNCIDKKTPVRVVRGWKEMVRVDPLDSKPKMVTSYVYDGLYTVTDCCTEKGPHGKQVFMFELRRNPGQPDLAWKELKKSSKSKVRPGLCVTDISCGKERIPIWAVNTIDDGKPPAFNYISKMMYPDWYSPNPPEGCNCVGQCSASKKCACAHRNGGAIPYNHNGALVETKTLVYECGPHCKCPPSCYNKATQRGIKFQLEIFKTEYRGWGVRALSSIPSGSFICEYVGELLDDIEAEERIGNDEYLFDIGQNLIDSPANSDDEEMTAELKGGGCTIDALTYGNVGRFINHSCAPNLWAQNVIYDNDDKRMPHVMLFAMENIPPLQELTYSYNYSLGQIRDSEGNVKVKNCYCGAAGCNGRLY</sequence>
<name>A0ABD1FKW9_SALDI</name>
<feature type="region of interest" description="Disordered" evidence="9">
    <location>
        <begin position="734"/>
        <end position="763"/>
    </location>
</feature>
<keyword evidence="5" id="KW-0949">S-adenosyl-L-methionine</keyword>
<dbReference type="PROSITE" id="PS50280">
    <property type="entry name" value="SET"/>
    <property type="match status" value="1"/>
</dbReference>
<keyword evidence="2" id="KW-0158">Chromosome</keyword>
<dbReference type="InterPro" id="IPR001214">
    <property type="entry name" value="SET_dom"/>
</dbReference>
<feature type="compositionally biased region" description="Basic and acidic residues" evidence="9">
    <location>
        <begin position="427"/>
        <end position="438"/>
    </location>
</feature>
<feature type="domain" description="YDG" evidence="13">
    <location>
        <begin position="788"/>
        <end position="940"/>
    </location>
</feature>
<feature type="region of interest" description="Disordered" evidence="9">
    <location>
        <begin position="644"/>
        <end position="687"/>
    </location>
</feature>
<dbReference type="PROSITE" id="PS51575">
    <property type="entry name" value="SAM_MT43_SUVAR39_2"/>
    <property type="match status" value="1"/>
</dbReference>
<dbReference type="GO" id="GO:0032259">
    <property type="term" value="P:methylation"/>
    <property type="evidence" value="ECO:0007669"/>
    <property type="project" value="UniProtKB-KW"/>
</dbReference>
<dbReference type="Pfam" id="PF05033">
    <property type="entry name" value="Pre-SET"/>
    <property type="match status" value="1"/>
</dbReference>
<dbReference type="InterPro" id="IPR046341">
    <property type="entry name" value="SET_dom_sf"/>
</dbReference>
<dbReference type="Gene3D" id="2.30.280.10">
    <property type="entry name" value="SRA-YDG"/>
    <property type="match status" value="1"/>
</dbReference>
<dbReference type="InterPro" id="IPR015947">
    <property type="entry name" value="PUA-like_sf"/>
</dbReference>
<evidence type="ECO:0000256" key="3">
    <source>
        <dbReference type="ARBA" id="ARBA00022603"/>
    </source>
</evidence>
<dbReference type="InterPro" id="IPR025794">
    <property type="entry name" value="H3-K9-MeTrfase_plant"/>
</dbReference>
<feature type="region of interest" description="Disordered" evidence="9">
    <location>
        <begin position="463"/>
        <end position="525"/>
    </location>
</feature>
<dbReference type="Proteomes" id="UP001567538">
    <property type="component" value="Unassembled WGS sequence"/>
</dbReference>
<evidence type="ECO:0000256" key="6">
    <source>
        <dbReference type="ARBA" id="ARBA00022853"/>
    </source>
</evidence>
<dbReference type="InterPro" id="IPR003105">
    <property type="entry name" value="SRA_YDG"/>
</dbReference>
<dbReference type="Pfam" id="PF02182">
    <property type="entry name" value="SAD_SRA"/>
    <property type="match status" value="1"/>
</dbReference>
<feature type="domain" description="Pre-SET" evidence="11">
    <location>
        <begin position="1010"/>
        <end position="1070"/>
    </location>
</feature>
<dbReference type="SMART" id="SM00317">
    <property type="entry name" value="SET"/>
    <property type="match status" value="1"/>
</dbReference>
<feature type="compositionally biased region" description="Acidic residues" evidence="9">
    <location>
        <begin position="736"/>
        <end position="746"/>
    </location>
</feature>
<dbReference type="GO" id="GO:0005694">
    <property type="term" value="C:chromosome"/>
    <property type="evidence" value="ECO:0007669"/>
    <property type="project" value="UniProtKB-SubCell"/>
</dbReference>
<dbReference type="PROSITE" id="PS50868">
    <property type="entry name" value="POST_SET"/>
    <property type="match status" value="1"/>
</dbReference>
<evidence type="ECO:0000256" key="8">
    <source>
        <dbReference type="PROSITE-ProRule" id="PRU00358"/>
    </source>
</evidence>
<dbReference type="PROSITE" id="PS51015">
    <property type="entry name" value="YDG"/>
    <property type="match status" value="1"/>
</dbReference>
<comment type="subcellular location">
    <subcellularLocation>
        <location evidence="1">Chromosome</location>
    </subcellularLocation>
    <subcellularLocation>
        <location evidence="8">Nucleus</location>
    </subcellularLocation>
</comment>
<proteinExistence type="predicted"/>
<evidence type="ECO:0000256" key="5">
    <source>
        <dbReference type="ARBA" id="ARBA00022691"/>
    </source>
</evidence>
<dbReference type="PROSITE" id="PS50867">
    <property type="entry name" value="PRE_SET"/>
    <property type="match status" value="1"/>
</dbReference>
<organism evidence="14 15">
    <name type="scientific">Salvia divinorum</name>
    <name type="common">Maria pastora</name>
    <name type="synonym">Diviner's sage</name>
    <dbReference type="NCBI Taxonomy" id="28513"/>
    <lineage>
        <taxon>Eukaryota</taxon>
        <taxon>Viridiplantae</taxon>
        <taxon>Streptophyta</taxon>
        <taxon>Embryophyta</taxon>
        <taxon>Tracheophyta</taxon>
        <taxon>Spermatophyta</taxon>
        <taxon>Magnoliopsida</taxon>
        <taxon>eudicotyledons</taxon>
        <taxon>Gunneridae</taxon>
        <taxon>Pentapetalae</taxon>
        <taxon>asterids</taxon>
        <taxon>lamiids</taxon>
        <taxon>Lamiales</taxon>
        <taxon>Lamiaceae</taxon>
        <taxon>Nepetoideae</taxon>
        <taxon>Mentheae</taxon>
        <taxon>Salviinae</taxon>
        <taxon>Salvia</taxon>
        <taxon>Salvia subgen. Calosphace</taxon>
    </lineage>
</organism>
<keyword evidence="6" id="KW-0156">Chromatin regulator</keyword>
<dbReference type="GO" id="GO:0140999">
    <property type="term" value="F:histone H3K4 trimethyltransferase activity"/>
    <property type="evidence" value="ECO:0007669"/>
    <property type="project" value="UniProtKB-EC"/>
</dbReference>
<evidence type="ECO:0000256" key="9">
    <source>
        <dbReference type="SAM" id="MobiDB-lite"/>
    </source>
</evidence>
<keyword evidence="3 14" id="KW-0489">Methyltransferase</keyword>
<dbReference type="SUPFAM" id="SSF88697">
    <property type="entry name" value="PUA domain-like"/>
    <property type="match status" value="1"/>
</dbReference>
<evidence type="ECO:0000259" key="12">
    <source>
        <dbReference type="PROSITE" id="PS50868"/>
    </source>
</evidence>
<dbReference type="EC" id="2.1.1.354" evidence="14"/>
<dbReference type="SUPFAM" id="SSF82199">
    <property type="entry name" value="SET domain"/>
    <property type="match status" value="1"/>
</dbReference>
<dbReference type="PANTHER" id="PTHR45660">
    <property type="entry name" value="HISTONE-LYSINE N-METHYLTRANSFERASE SETMAR"/>
    <property type="match status" value="1"/>
</dbReference>
<keyword evidence="15" id="KW-1185">Reference proteome</keyword>
<keyword evidence="4 14" id="KW-0808">Transferase</keyword>
<feature type="compositionally biased region" description="Polar residues" evidence="9">
    <location>
        <begin position="1"/>
        <end position="13"/>
    </location>
</feature>
<feature type="compositionally biased region" description="Polar residues" evidence="9">
    <location>
        <begin position="495"/>
        <end position="507"/>
    </location>
</feature>
<dbReference type="Gene3D" id="2.170.270.10">
    <property type="entry name" value="SET domain"/>
    <property type="match status" value="1"/>
</dbReference>
<evidence type="ECO:0000256" key="4">
    <source>
        <dbReference type="ARBA" id="ARBA00022679"/>
    </source>
</evidence>
<evidence type="ECO:0000313" key="14">
    <source>
        <dbReference type="EMBL" id="KAL1532474.1"/>
    </source>
</evidence>
<reference evidence="14 15" key="1">
    <citation type="submission" date="2024-06" db="EMBL/GenBank/DDBJ databases">
        <title>A chromosome level genome sequence of Diviner's sage (Salvia divinorum).</title>
        <authorList>
            <person name="Ford S.A."/>
            <person name="Ro D.-K."/>
            <person name="Ness R.W."/>
            <person name="Phillips M.A."/>
        </authorList>
    </citation>
    <scope>NUCLEOTIDE SEQUENCE [LARGE SCALE GENOMIC DNA]</scope>
    <source>
        <strain evidence="14">SAF-2024a</strain>
        <tissue evidence="14">Leaf</tissue>
    </source>
</reference>
<evidence type="ECO:0000259" key="11">
    <source>
        <dbReference type="PROSITE" id="PS50867"/>
    </source>
</evidence>
<dbReference type="InterPro" id="IPR003616">
    <property type="entry name" value="Post-SET_dom"/>
</dbReference>
<feature type="domain" description="Post-SET" evidence="12">
    <location>
        <begin position="1222"/>
        <end position="1238"/>
    </location>
</feature>
<dbReference type="InterPro" id="IPR036987">
    <property type="entry name" value="SRA-YDG_sf"/>
</dbReference>
<dbReference type="EMBL" id="JBEAFC010000014">
    <property type="protein sequence ID" value="KAL1532474.1"/>
    <property type="molecule type" value="Genomic_DNA"/>
</dbReference>
<dbReference type="InterPro" id="IPR007728">
    <property type="entry name" value="Pre-SET_dom"/>
</dbReference>